<reference evidence="3 4" key="1">
    <citation type="submission" date="2018-08" db="EMBL/GenBank/DDBJ databases">
        <title>Erythrobacter zhengii sp.nov., a bacterium isolated from deep-sea sediment.</title>
        <authorList>
            <person name="Fang C."/>
            <person name="Wu Y.-H."/>
            <person name="Sun C."/>
            <person name="Wang H."/>
            <person name="Cheng H."/>
            <person name="Meng F.-X."/>
            <person name="Wang C.-S."/>
            <person name="Xu X.-W."/>
        </authorList>
    </citation>
    <scope>NUCLEOTIDE SEQUENCE [LARGE SCALE GENOMIC DNA]</scope>
    <source>
        <strain evidence="3 4">V18</strain>
    </source>
</reference>
<feature type="chain" id="PRO_5019112444" evidence="1">
    <location>
        <begin position="26"/>
        <end position="181"/>
    </location>
</feature>
<evidence type="ECO:0000313" key="4">
    <source>
        <dbReference type="Proteomes" id="UP000286576"/>
    </source>
</evidence>
<feature type="domain" description="FAS1" evidence="2">
    <location>
        <begin position="34"/>
        <end position="178"/>
    </location>
</feature>
<evidence type="ECO:0000256" key="1">
    <source>
        <dbReference type="SAM" id="SignalP"/>
    </source>
</evidence>
<accession>A0A418NV78</accession>
<sequence length="181" mass="18629">MKTSRSALAAILAAGAMLTTAPALAHNHGHHDGGADIVQVASGNDDFETLVAAVQAAGLVETLQGDGPFTVFAPTDDAFNALPQGTVSTLLRSENRGQLTSVLTYHVVAGRVTADDLIHLIREGDGHARIETVAGETLTARLANGKIVLTDGADRQVLVTTADIAASNGVIHVLDRVLLPG</sequence>
<dbReference type="GO" id="GO:0005615">
    <property type="term" value="C:extracellular space"/>
    <property type="evidence" value="ECO:0007669"/>
    <property type="project" value="TreeGrafter"/>
</dbReference>
<dbReference type="SMART" id="SM00554">
    <property type="entry name" value="FAS1"/>
    <property type="match status" value="1"/>
</dbReference>
<keyword evidence="4" id="KW-1185">Reference proteome</keyword>
<dbReference type="FunFam" id="2.30.180.10:FF:000014">
    <property type="entry name" value="Stabilin 1"/>
    <property type="match status" value="1"/>
</dbReference>
<dbReference type="Pfam" id="PF02469">
    <property type="entry name" value="Fasciclin"/>
    <property type="match status" value="1"/>
</dbReference>
<dbReference type="Proteomes" id="UP000286576">
    <property type="component" value="Unassembled WGS sequence"/>
</dbReference>
<dbReference type="OrthoDB" id="9800666at2"/>
<dbReference type="InterPro" id="IPR050904">
    <property type="entry name" value="Adhesion/Biosynth-related"/>
</dbReference>
<organism evidence="3 4">
    <name type="scientific">Aurantiacibacter zhengii</name>
    <dbReference type="NCBI Taxonomy" id="2307003"/>
    <lineage>
        <taxon>Bacteria</taxon>
        <taxon>Pseudomonadati</taxon>
        <taxon>Pseudomonadota</taxon>
        <taxon>Alphaproteobacteria</taxon>
        <taxon>Sphingomonadales</taxon>
        <taxon>Erythrobacteraceae</taxon>
        <taxon>Aurantiacibacter</taxon>
    </lineage>
</organism>
<keyword evidence="1" id="KW-0732">Signal</keyword>
<dbReference type="InterPro" id="IPR000782">
    <property type="entry name" value="FAS1_domain"/>
</dbReference>
<dbReference type="PANTHER" id="PTHR10900">
    <property type="entry name" value="PERIOSTIN-RELATED"/>
    <property type="match status" value="1"/>
</dbReference>
<dbReference type="PANTHER" id="PTHR10900:SF77">
    <property type="entry name" value="FI19380P1"/>
    <property type="match status" value="1"/>
</dbReference>
<dbReference type="Gene3D" id="2.30.180.10">
    <property type="entry name" value="FAS1 domain"/>
    <property type="match status" value="1"/>
</dbReference>
<dbReference type="AlphaFoldDB" id="A0A418NV78"/>
<name>A0A418NV78_9SPHN</name>
<feature type="signal peptide" evidence="1">
    <location>
        <begin position="1"/>
        <end position="25"/>
    </location>
</feature>
<comment type="caution">
    <text evidence="3">The sequence shown here is derived from an EMBL/GenBank/DDBJ whole genome shotgun (WGS) entry which is preliminary data.</text>
</comment>
<dbReference type="SUPFAM" id="SSF82153">
    <property type="entry name" value="FAS1 domain"/>
    <property type="match status" value="1"/>
</dbReference>
<dbReference type="InterPro" id="IPR036378">
    <property type="entry name" value="FAS1_dom_sf"/>
</dbReference>
<dbReference type="PROSITE" id="PS50213">
    <property type="entry name" value="FAS1"/>
    <property type="match status" value="1"/>
</dbReference>
<gene>
    <name evidence="3" type="ORF">D2V07_06410</name>
</gene>
<evidence type="ECO:0000259" key="2">
    <source>
        <dbReference type="PROSITE" id="PS50213"/>
    </source>
</evidence>
<proteinExistence type="predicted"/>
<dbReference type="RefSeq" id="WP_119585849.1">
    <property type="nucleotide sequence ID" value="NZ_CAWODQ010000012.1"/>
</dbReference>
<evidence type="ECO:0000313" key="3">
    <source>
        <dbReference type="EMBL" id="RIV87941.1"/>
    </source>
</evidence>
<protein>
    <submittedName>
        <fullName evidence="3">Fasciclin domain-containing protein</fullName>
    </submittedName>
</protein>
<dbReference type="EMBL" id="QXFL01000002">
    <property type="protein sequence ID" value="RIV87941.1"/>
    <property type="molecule type" value="Genomic_DNA"/>
</dbReference>